<dbReference type="InterPro" id="IPR005814">
    <property type="entry name" value="Aminotrans_3"/>
</dbReference>
<comment type="cofactor">
    <cofactor evidence="1">
        <name>pyridoxal 5'-phosphate</name>
        <dbReference type="ChEBI" id="CHEBI:597326"/>
    </cofactor>
</comment>
<dbReference type="PATRIC" id="fig|717774.3.peg.1737"/>
<dbReference type="KEGG" id="mme:Marme_1679"/>
<dbReference type="EMBL" id="CP002583">
    <property type="protein sequence ID" value="ADZ90936.1"/>
    <property type="molecule type" value="Genomic_DNA"/>
</dbReference>
<dbReference type="SUPFAM" id="SSF53383">
    <property type="entry name" value="PLP-dependent transferases"/>
    <property type="match status" value="1"/>
</dbReference>
<evidence type="ECO:0000313" key="6">
    <source>
        <dbReference type="Proteomes" id="UP000001062"/>
    </source>
</evidence>
<dbReference type="eggNOG" id="COG0160">
    <property type="taxonomic scope" value="Bacteria"/>
</dbReference>
<accession>F2JZT2</accession>
<keyword evidence="5" id="KW-0032">Aminotransferase</keyword>
<organism evidence="5 6">
    <name type="scientific">Marinomonas mediterranea (strain ATCC 700492 / JCM 21426 / NBRC 103028 / MMB-1)</name>
    <dbReference type="NCBI Taxonomy" id="717774"/>
    <lineage>
        <taxon>Bacteria</taxon>
        <taxon>Pseudomonadati</taxon>
        <taxon>Pseudomonadota</taxon>
        <taxon>Gammaproteobacteria</taxon>
        <taxon>Oceanospirillales</taxon>
        <taxon>Oceanospirillaceae</taxon>
        <taxon>Marinomonas</taxon>
    </lineage>
</organism>
<dbReference type="GO" id="GO:0030170">
    <property type="term" value="F:pyridoxal phosphate binding"/>
    <property type="evidence" value="ECO:0007669"/>
    <property type="project" value="InterPro"/>
</dbReference>
<dbReference type="EC" id="2.6.1.44" evidence="5"/>
<sequence length="784" mass="86060">MALYNDSFVERIKSGLVELLPSWGISETAEIHLLTVSENATFLVRDSNVAAPIILRVHRPSYHTPDEIASELKWIDALRQSNIVVAPAPLALRDGSFIASFTDLASPDEERERYVVAFEFIKGQEPKADDKLTEGFETLGAISARLHQHAENWPLPEGFVRKRWTYDTALGDKPLWGSWRQALDLTQEDEALLETLCDVLRRKLNDYGEHSDRFGLIHADLRLANLLVDNGALSVIDFDDCGFSWFMYDFAAAISFYEEEPYIPELQSAWLKGYRSVRALSLADENMIPMFILFRRLLLTAWVASHSETETAQAVGLGKFTKGTVSLARRYLASLEEQSVDTPAKILEMNAFDARTSMLSSSVERRLDNFGASSVLFYRAPIEMVEAKGAWMTASDGVTYLDFYNNVPCLGHCHPSVIDAVSQQMAKLNTHTRYIVSIVDDYIDALKRTLPNELSNIVLTCSGSEANDLAMRLAGKVTGGSGFIVTECAYHGNTAYVTEVSPSAMKKGVLPPHVIAIPEPSTSNYGVDIEAGFAHRVKTAVDELRERGVKVAALLLDSIFSSDGVYYQKGGFLSSAVDVIRNAGGVYIADEVQPGFARTGETFWGFEAHHVFPDIVTMGKPMGNGFPMAGVATKPSFLATYCQDVGYFNTFGGNPVAAAAGLAVLNTIESQGLQDNALKIGRYIKDRLLDIAGQSNIIGEVRGAGLFFGIDVEENGAPSATLSIQLIDQLREQRILAGAAGKHGSTLKLRPPLCLTQSEADFFIEGFQRAVRALCDNPNRKGDL</sequence>
<dbReference type="PANTHER" id="PTHR45688">
    <property type="match status" value="1"/>
</dbReference>
<dbReference type="OrthoDB" id="9801052at2"/>
<dbReference type="STRING" id="717774.Marme_1679"/>
<dbReference type="InterPro" id="IPR015424">
    <property type="entry name" value="PyrdxlP-dep_Trfase"/>
</dbReference>
<protein>
    <submittedName>
        <fullName evidence="5">Alanine--glyoxylate transaminase</fullName>
        <ecNumber evidence="5">2.6.1.44</ecNumber>
    </submittedName>
</protein>
<evidence type="ECO:0000259" key="4">
    <source>
        <dbReference type="Pfam" id="PF01636"/>
    </source>
</evidence>
<dbReference type="Pfam" id="PF00202">
    <property type="entry name" value="Aminotran_3"/>
    <property type="match status" value="1"/>
</dbReference>
<evidence type="ECO:0000256" key="1">
    <source>
        <dbReference type="ARBA" id="ARBA00001933"/>
    </source>
</evidence>
<keyword evidence="5" id="KW-0808">Transferase</keyword>
<dbReference type="InterPro" id="IPR002575">
    <property type="entry name" value="Aminoglycoside_PTrfase"/>
</dbReference>
<keyword evidence="3" id="KW-0663">Pyridoxal phosphate</keyword>
<dbReference type="AlphaFoldDB" id="F2JZT2"/>
<gene>
    <name evidence="5" type="ordered locus">Marme_1679</name>
</gene>
<dbReference type="Pfam" id="PF01636">
    <property type="entry name" value="APH"/>
    <property type="match status" value="1"/>
</dbReference>
<feature type="domain" description="Aminoglycoside phosphotransferase" evidence="4">
    <location>
        <begin position="38"/>
        <end position="280"/>
    </location>
</feature>
<dbReference type="PANTHER" id="PTHR45688:SF13">
    <property type="entry name" value="ALANINE--GLYOXYLATE AMINOTRANSFERASE 2-LIKE"/>
    <property type="match status" value="1"/>
</dbReference>
<dbReference type="eggNOG" id="COG2334">
    <property type="taxonomic scope" value="Bacteria"/>
</dbReference>
<evidence type="ECO:0000256" key="2">
    <source>
        <dbReference type="ARBA" id="ARBA00008954"/>
    </source>
</evidence>
<dbReference type="GO" id="GO:0008453">
    <property type="term" value="F:alanine-glyoxylate transaminase activity"/>
    <property type="evidence" value="ECO:0007669"/>
    <property type="project" value="UniProtKB-EC"/>
</dbReference>
<keyword evidence="6" id="KW-1185">Reference proteome</keyword>
<proteinExistence type="inferred from homology"/>
<dbReference type="SUPFAM" id="SSF56112">
    <property type="entry name" value="Protein kinase-like (PK-like)"/>
    <property type="match status" value="1"/>
</dbReference>
<dbReference type="Proteomes" id="UP000001062">
    <property type="component" value="Chromosome"/>
</dbReference>
<comment type="similarity">
    <text evidence="2">Belongs to the class-III pyridoxal-phosphate-dependent aminotransferase family.</text>
</comment>
<evidence type="ECO:0000256" key="3">
    <source>
        <dbReference type="ARBA" id="ARBA00022898"/>
    </source>
</evidence>
<dbReference type="Gene3D" id="3.40.640.10">
    <property type="entry name" value="Type I PLP-dependent aspartate aminotransferase-like (Major domain)"/>
    <property type="match status" value="1"/>
</dbReference>
<dbReference type="PROSITE" id="PS00600">
    <property type="entry name" value="AA_TRANSFER_CLASS_3"/>
    <property type="match status" value="1"/>
</dbReference>
<dbReference type="Gene3D" id="3.90.1200.10">
    <property type="match status" value="1"/>
</dbReference>
<name>F2JZT2_MARM1</name>
<dbReference type="InterPro" id="IPR015422">
    <property type="entry name" value="PyrdxlP-dep_Trfase_small"/>
</dbReference>
<dbReference type="CDD" id="cd00610">
    <property type="entry name" value="OAT_like"/>
    <property type="match status" value="1"/>
</dbReference>
<evidence type="ECO:0000313" key="5">
    <source>
        <dbReference type="EMBL" id="ADZ90936.1"/>
    </source>
</evidence>
<dbReference type="InterPro" id="IPR015421">
    <property type="entry name" value="PyrdxlP-dep_Trfase_major"/>
</dbReference>
<dbReference type="InterPro" id="IPR049704">
    <property type="entry name" value="Aminotrans_3_PPA_site"/>
</dbReference>
<reference evidence="5 6" key="1">
    <citation type="journal article" date="2012" name="Stand. Genomic Sci.">
        <title>Complete genome sequence of the melanogenic marine bacterium Marinomonas mediterranea type strain (MMB-1(T)).</title>
        <authorList>
            <person name="Lucas-Elio P."/>
            <person name="Goodwin L."/>
            <person name="Woyke T."/>
            <person name="Pitluck S."/>
            <person name="Nolan M."/>
            <person name="Kyrpides N.C."/>
            <person name="Detter J.C."/>
            <person name="Copeland A."/>
            <person name="Teshima H."/>
            <person name="Bruce D."/>
            <person name="Detter C."/>
            <person name="Tapia R."/>
            <person name="Han S."/>
            <person name="Land M.L."/>
            <person name="Ivanova N."/>
            <person name="Mikhailova N."/>
            <person name="Johnston A.W."/>
            <person name="Sanchez-Amat A."/>
        </authorList>
    </citation>
    <scope>NUCLEOTIDE SEQUENCE [LARGE SCALE GENOMIC DNA]</scope>
    <source>
        <strain evidence="6">ATCC 700492 / JCM 21426 / NBRC 103028 / MMB-1</strain>
    </source>
</reference>
<dbReference type="HOGENOM" id="CLU_357451_0_0_6"/>
<dbReference type="InterPro" id="IPR011009">
    <property type="entry name" value="Kinase-like_dom_sf"/>
</dbReference>
<dbReference type="Gene3D" id="3.90.1150.10">
    <property type="entry name" value="Aspartate Aminotransferase, domain 1"/>
    <property type="match status" value="1"/>
</dbReference>
<dbReference type="RefSeq" id="WP_013660841.1">
    <property type="nucleotide sequence ID" value="NC_015276.1"/>
</dbReference>